<gene>
    <name evidence="1" type="ORF">SAMN05444340_11157</name>
</gene>
<organism evidence="1 2">
    <name type="scientific">Citreimonas salinaria</name>
    <dbReference type="NCBI Taxonomy" id="321339"/>
    <lineage>
        <taxon>Bacteria</taxon>
        <taxon>Pseudomonadati</taxon>
        <taxon>Pseudomonadota</taxon>
        <taxon>Alphaproteobacteria</taxon>
        <taxon>Rhodobacterales</taxon>
        <taxon>Roseobacteraceae</taxon>
        <taxon>Citreimonas</taxon>
    </lineage>
</organism>
<sequence>MSVGGVPKAGVMRRPERRVIAVLRAWAAGPAMLDVLWDELCGTIGESRARSCLIAFFELRSLLDHHAWRMPVLLQEGAEGYSEDELAIARFVMAAAEQRREVALAEAEFLVSPLAFLPLLQAAARFGLPLLCEDCRARVLGRPLRRKRALDA</sequence>
<evidence type="ECO:0000313" key="1">
    <source>
        <dbReference type="EMBL" id="SDY58743.1"/>
    </source>
</evidence>
<reference evidence="1 2" key="1">
    <citation type="submission" date="2016-10" db="EMBL/GenBank/DDBJ databases">
        <authorList>
            <person name="de Groot N.N."/>
        </authorList>
    </citation>
    <scope>NUCLEOTIDE SEQUENCE [LARGE SCALE GENOMIC DNA]</scope>
    <source>
        <strain evidence="1 2">DSM 26880</strain>
    </source>
</reference>
<protein>
    <submittedName>
        <fullName evidence="1">Uncharacterized protein</fullName>
    </submittedName>
</protein>
<proteinExistence type="predicted"/>
<dbReference type="AlphaFoldDB" id="A0A1H3L2U7"/>
<accession>A0A1H3L2U7</accession>
<dbReference type="Proteomes" id="UP000199286">
    <property type="component" value="Unassembled WGS sequence"/>
</dbReference>
<name>A0A1H3L2U7_9RHOB</name>
<evidence type="ECO:0000313" key="2">
    <source>
        <dbReference type="Proteomes" id="UP000199286"/>
    </source>
</evidence>
<dbReference type="EMBL" id="FNPF01000011">
    <property type="protein sequence ID" value="SDY58743.1"/>
    <property type="molecule type" value="Genomic_DNA"/>
</dbReference>
<dbReference type="RefSeq" id="WP_245710884.1">
    <property type="nucleotide sequence ID" value="NZ_FNPF01000011.1"/>
</dbReference>
<keyword evidence="2" id="KW-1185">Reference proteome</keyword>
<dbReference type="STRING" id="321339.SAMN05444340_11157"/>